<dbReference type="InParanoid" id="A0A804N292"/>
<sequence>MVSTLTPGPKPRITPIPFLSCWRRSSSSTKMTDGPDMFPYSLSTRRLASSLCGSNLSPASTLSKKARPPGWTAQKRSFQLPPMPSSESASTIHCSMFSRTRDGMSLEGLKWNPSSQSWPAATCLLSGIMVCEADSISKSGSSTETGSAPTMTAPAPSPNSDCKMSVSTWASCGARKWASVSSAQATSTRAPRLFSAMSLARRSATQPLEQPFM</sequence>
<keyword evidence="3" id="KW-1185">Reference proteome</keyword>
<feature type="compositionally biased region" description="Low complexity" evidence="1">
    <location>
        <begin position="145"/>
        <end position="160"/>
    </location>
</feature>
<evidence type="ECO:0000313" key="3">
    <source>
        <dbReference type="Proteomes" id="UP000007305"/>
    </source>
</evidence>
<accession>A0A804N292</accession>
<dbReference type="Gramene" id="Zm00001eb129130_T001">
    <property type="protein sequence ID" value="Zm00001eb129130_P001"/>
    <property type="gene ID" value="Zm00001eb129130"/>
</dbReference>
<evidence type="ECO:0000313" key="2">
    <source>
        <dbReference type="EnsemblPlants" id="Zm00001eb129130_P001"/>
    </source>
</evidence>
<feature type="region of interest" description="Disordered" evidence="1">
    <location>
        <begin position="138"/>
        <end position="160"/>
    </location>
</feature>
<reference evidence="2" key="2">
    <citation type="submission" date="2019-07" db="EMBL/GenBank/DDBJ databases">
        <authorList>
            <person name="Seetharam A."/>
            <person name="Woodhouse M."/>
            <person name="Cannon E."/>
        </authorList>
    </citation>
    <scope>NUCLEOTIDE SEQUENCE [LARGE SCALE GENOMIC DNA]</scope>
    <source>
        <strain evidence="2">cv. B73</strain>
    </source>
</reference>
<reference evidence="2" key="3">
    <citation type="submission" date="2021-05" db="UniProtKB">
        <authorList>
            <consortium name="EnsemblPlants"/>
        </authorList>
    </citation>
    <scope>IDENTIFICATION</scope>
    <source>
        <strain evidence="2">cv. B73</strain>
    </source>
</reference>
<protein>
    <submittedName>
        <fullName evidence="2">Uncharacterized protein</fullName>
    </submittedName>
</protein>
<dbReference type="Proteomes" id="UP000007305">
    <property type="component" value="Chromosome 3"/>
</dbReference>
<dbReference type="AlphaFoldDB" id="A0A804N292"/>
<name>A0A804N292_MAIZE</name>
<reference evidence="3" key="1">
    <citation type="submission" date="2015-12" db="EMBL/GenBank/DDBJ databases">
        <title>Update maize B73 reference genome by single molecule sequencing technologies.</title>
        <authorList>
            <consortium name="Maize Genome Sequencing Project"/>
            <person name="Ware D."/>
        </authorList>
    </citation>
    <scope>NUCLEOTIDE SEQUENCE [LARGE SCALE GENOMIC DNA]</scope>
    <source>
        <strain evidence="3">cv. B73</strain>
    </source>
</reference>
<feature type="region of interest" description="Disordered" evidence="1">
    <location>
        <begin position="58"/>
        <end position="89"/>
    </location>
</feature>
<evidence type="ECO:0000256" key="1">
    <source>
        <dbReference type="SAM" id="MobiDB-lite"/>
    </source>
</evidence>
<dbReference type="EnsemblPlants" id="Zm00001eb129130_T001">
    <property type="protein sequence ID" value="Zm00001eb129130_P001"/>
    <property type="gene ID" value="Zm00001eb129130"/>
</dbReference>
<organism evidence="2 3">
    <name type="scientific">Zea mays</name>
    <name type="common">Maize</name>
    <dbReference type="NCBI Taxonomy" id="4577"/>
    <lineage>
        <taxon>Eukaryota</taxon>
        <taxon>Viridiplantae</taxon>
        <taxon>Streptophyta</taxon>
        <taxon>Embryophyta</taxon>
        <taxon>Tracheophyta</taxon>
        <taxon>Spermatophyta</taxon>
        <taxon>Magnoliopsida</taxon>
        <taxon>Liliopsida</taxon>
        <taxon>Poales</taxon>
        <taxon>Poaceae</taxon>
        <taxon>PACMAD clade</taxon>
        <taxon>Panicoideae</taxon>
        <taxon>Andropogonodae</taxon>
        <taxon>Andropogoneae</taxon>
        <taxon>Tripsacinae</taxon>
        <taxon>Zea</taxon>
    </lineage>
</organism>
<proteinExistence type="predicted"/>